<dbReference type="EMBL" id="CAUOFW020001211">
    <property type="protein sequence ID" value="CAK9142260.1"/>
    <property type="molecule type" value="Genomic_DNA"/>
</dbReference>
<evidence type="ECO:0000313" key="1">
    <source>
        <dbReference type="EMBL" id="CAK9142260.1"/>
    </source>
</evidence>
<dbReference type="Pfam" id="PF25880">
    <property type="entry name" value="WHD_CHMP7_1st"/>
    <property type="match status" value="1"/>
</dbReference>
<reference evidence="1 2" key="1">
    <citation type="submission" date="2024-02" db="EMBL/GenBank/DDBJ databases">
        <authorList>
            <person name="Vignale AGUSTIN F."/>
            <person name="Sosa J E."/>
            <person name="Modenutti C."/>
        </authorList>
    </citation>
    <scope>NUCLEOTIDE SEQUENCE [LARGE SCALE GENOMIC DNA]</scope>
</reference>
<dbReference type="AlphaFoldDB" id="A0ABC8RFC4"/>
<sequence length="103" mass="11966">MDEASWSSLVGELIRKEVGDWDDELMANARFKAFSGQRSDWEHKYLFWRDLILKVARHLGLFIIRPSQLISLSSTSLPNLEEFFFPFFRTIVIAEGSSFMAAF</sequence>
<comment type="caution">
    <text evidence="1">The sequence shown here is derived from an EMBL/GenBank/DDBJ whole genome shotgun (WGS) entry which is preliminary data.</text>
</comment>
<accession>A0ABC8RFC4</accession>
<keyword evidence="2" id="KW-1185">Reference proteome</keyword>
<evidence type="ECO:0000313" key="2">
    <source>
        <dbReference type="Proteomes" id="UP001642360"/>
    </source>
</evidence>
<protein>
    <submittedName>
        <fullName evidence="1">Uncharacterized protein</fullName>
    </submittedName>
</protein>
<dbReference type="Proteomes" id="UP001642360">
    <property type="component" value="Unassembled WGS sequence"/>
</dbReference>
<proteinExistence type="predicted"/>
<organism evidence="1 2">
    <name type="scientific">Ilex paraguariensis</name>
    <name type="common">yerba mate</name>
    <dbReference type="NCBI Taxonomy" id="185542"/>
    <lineage>
        <taxon>Eukaryota</taxon>
        <taxon>Viridiplantae</taxon>
        <taxon>Streptophyta</taxon>
        <taxon>Embryophyta</taxon>
        <taxon>Tracheophyta</taxon>
        <taxon>Spermatophyta</taxon>
        <taxon>Magnoliopsida</taxon>
        <taxon>eudicotyledons</taxon>
        <taxon>Gunneridae</taxon>
        <taxon>Pentapetalae</taxon>
        <taxon>asterids</taxon>
        <taxon>campanulids</taxon>
        <taxon>Aquifoliales</taxon>
        <taxon>Aquifoliaceae</taxon>
        <taxon>Ilex</taxon>
    </lineage>
</organism>
<name>A0ABC8RFC4_9AQUA</name>
<gene>
    <name evidence="1" type="ORF">ILEXP_LOCUS9915</name>
</gene>